<dbReference type="SUPFAM" id="SSF141571">
    <property type="entry name" value="Pentapeptide repeat-like"/>
    <property type="match status" value="1"/>
</dbReference>
<proteinExistence type="predicted"/>
<evidence type="ECO:0000256" key="1">
    <source>
        <dbReference type="SAM" id="Phobius"/>
    </source>
</evidence>
<comment type="caution">
    <text evidence="2">The sequence shown here is derived from an EMBL/GenBank/DDBJ whole genome shotgun (WGS) entry which is preliminary data.</text>
</comment>
<accession>A0A812DJ71</accession>
<keyword evidence="1" id="KW-1133">Transmembrane helix</keyword>
<feature type="transmembrane region" description="Helical" evidence="1">
    <location>
        <begin position="195"/>
        <end position="218"/>
    </location>
</feature>
<sequence length="262" mass="28469">MYKLSPHFSMADKTCNILSLVLTSPSHQSVRVYVCHHPLSVGTCLLLVCCPTTSLFVTTLCLLAPVFCWYVALPPLCLSPPFVCWHLSSVGMLPYHLFVCHHPLSVGTRLLLVYCPTTSLFVTTLCLLAPVFCWYVALPPLCLSPPFVLCLNLSFILKPFTVCSYLSSLIFIYLSWFLSLSLSLSLLLLSVCLSLSLLTVCACLCLSLIAVSLSLIAVSLSLSDCCLSDCCLSDCCLSDCCLSDCCLSDCCLSLIAVSLLSL</sequence>
<keyword evidence="1" id="KW-0472">Membrane</keyword>
<evidence type="ECO:0000313" key="2">
    <source>
        <dbReference type="EMBL" id="CAE1301812.1"/>
    </source>
</evidence>
<dbReference type="EMBL" id="CAHIKZ030003567">
    <property type="protein sequence ID" value="CAE1301812.1"/>
    <property type="molecule type" value="Genomic_DNA"/>
</dbReference>
<keyword evidence="3" id="KW-1185">Reference proteome</keyword>
<protein>
    <submittedName>
        <fullName evidence="2">Uncharacterized protein</fullName>
    </submittedName>
</protein>
<feature type="transmembrane region" description="Helical" evidence="1">
    <location>
        <begin position="78"/>
        <end position="98"/>
    </location>
</feature>
<organism evidence="2 3">
    <name type="scientific">Acanthosepion pharaonis</name>
    <name type="common">Pharaoh cuttlefish</name>
    <name type="synonym">Sepia pharaonis</name>
    <dbReference type="NCBI Taxonomy" id="158019"/>
    <lineage>
        <taxon>Eukaryota</taxon>
        <taxon>Metazoa</taxon>
        <taxon>Spiralia</taxon>
        <taxon>Lophotrochozoa</taxon>
        <taxon>Mollusca</taxon>
        <taxon>Cephalopoda</taxon>
        <taxon>Coleoidea</taxon>
        <taxon>Decapodiformes</taxon>
        <taxon>Sepiida</taxon>
        <taxon>Sepiina</taxon>
        <taxon>Sepiidae</taxon>
        <taxon>Acanthosepion</taxon>
    </lineage>
</organism>
<gene>
    <name evidence="2" type="ORF">SPHA_54648</name>
</gene>
<keyword evidence="1" id="KW-0812">Transmembrane</keyword>
<evidence type="ECO:0000313" key="3">
    <source>
        <dbReference type="Proteomes" id="UP000597762"/>
    </source>
</evidence>
<feature type="transmembrane region" description="Helical" evidence="1">
    <location>
        <begin position="169"/>
        <end position="189"/>
    </location>
</feature>
<dbReference type="AlphaFoldDB" id="A0A812DJ71"/>
<name>A0A812DJ71_ACAPH</name>
<reference evidence="2" key="1">
    <citation type="submission" date="2021-01" db="EMBL/GenBank/DDBJ databases">
        <authorList>
            <person name="Li R."/>
            <person name="Bekaert M."/>
        </authorList>
    </citation>
    <scope>NUCLEOTIDE SEQUENCE</scope>
    <source>
        <strain evidence="2">Farmed</strain>
    </source>
</reference>
<feature type="transmembrane region" description="Helical" evidence="1">
    <location>
        <begin position="110"/>
        <end position="132"/>
    </location>
</feature>
<dbReference type="Proteomes" id="UP000597762">
    <property type="component" value="Unassembled WGS sequence"/>
</dbReference>
<feature type="transmembrane region" description="Helical" evidence="1">
    <location>
        <begin position="138"/>
        <end position="157"/>
    </location>
</feature>
<feature type="transmembrane region" description="Helical" evidence="1">
    <location>
        <begin position="45"/>
        <end position="72"/>
    </location>
</feature>